<protein>
    <submittedName>
        <fullName evidence="1">Uncharacterized protein</fullName>
    </submittedName>
</protein>
<reference evidence="1 2" key="1">
    <citation type="submission" date="2018-08" db="EMBL/GenBank/DDBJ databases">
        <authorList>
            <person name="Hellinger R.D."/>
            <person name="Sparks H.E."/>
            <person name="Pedulla M.L."/>
            <person name="Garlena R.A."/>
            <person name="Russell D.A."/>
            <person name="Pope W.H."/>
            <person name="Jacobs-Sera D."/>
            <person name="Hatfull G.F."/>
        </authorList>
    </citation>
    <scope>NUCLEOTIDE SEQUENCE [LARGE SCALE GENOMIC DNA]</scope>
</reference>
<organism evidence="1 2">
    <name type="scientific">Mycobacterium phage Wamburgrxpress</name>
    <dbReference type="NCBI Taxonomy" id="2315617"/>
    <lineage>
        <taxon>Viruses</taxon>
        <taxon>Duplodnaviria</taxon>
        <taxon>Heunggongvirae</taxon>
        <taxon>Uroviricota</taxon>
        <taxon>Caudoviricetes</taxon>
        <taxon>Vilmaviridae</taxon>
        <taxon>Lclasvirinae</taxon>
        <taxon>Bronvirus</taxon>
        <taxon>Bronvirus joedirt</taxon>
        <taxon>Mycobacterium virus JoeDirt</taxon>
    </lineage>
</organism>
<evidence type="ECO:0000313" key="2">
    <source>
        <dbReference type="Proteomes" id="UP000267267"/>
    </source>
</evidence>
<accession>A0A386KA90</accession>
<proteinExistence type="predicted"/>
<dbReference type="Proteomes" id="UP000267267">
    <property type="component" value="Segment"/>
</dbReference>
<evidence type="ECO:0000313" key="1">
    <source>
        <dbReference type="EMBL" id="AYD82308.1"/>
    </source>
</evidence>
<dbReference type="EMBL" id="MH744425">
    <property type="protein sequence ID" value="AYD82308.1"/>
    <property type="molecule type" value="Genomic_DNA"/>
</dbReference>
<sequence length="52" mass="5249">MRSWPLCSGLPALCALCALCLSVCGVYVALRCGAVCVVRCVCGAQYGAIAGP</sequence>
<name>A0A386KA90_9CAUD</name>
<gene>
    <name evidence="1" type="primary">136</name>
    <name evidence="1" type="ORF">SEA_WAMBURGRXPRESS_136</name>
</gene>